<comment type="similarity">
    <text evidence="2">Belongs to the ZIP transporter (TC 2.A.5) family.</text>
</comment>
<keyword evidence="4" id="KW-0862">Zinc</keyword>
<dbReference type="Proteomes" id="UP001500880">
    <property type="component" value="Unassembled WGS sequence"/>
</dbReference>
<dbReference type="PANTHER" id="PTHR11040">
    <property type="entry name" value="ZINC/IRON TRANSPORTER"/>
    <property type="match status" value="1"/>
</dbReference>
<keyword evidence="5" id="KW-0812">Transmembrane</keyword>
<protein>
    <submittedName>
        <fullName evidence="6">ZIP family zinc transporter</fullName>
    </submittedName>
</protein>
<keyword evidence="5" id="KW-1133">Transmembrane helix</keyword>
<comment type="subcellular location">
    <subcellularLocation>
        <location evidence="1">Cell membrane</location>
        <topology evidence="1">Multi-pass membrane protein</topology>
    </subcellularLocation>
</comment>
<dbReference type="EMBL" id="BAAADO010000004">
    <property type="protein sequence ID" value="GAA0493746.1"/>
    <property type="molecule type" value="Genomic_DNA"/>
</dbReference>
<dbReference type="PANTHER" id="PTHR11040:SF211">
    <property type="entry name" value="ZINC TRANSPORTER ZIP11"/>
    <property type="match status" value="1"/>
</dbReference>
<comment type="caution">
    <text evidence="6">The sequence shown here is derived from an EMBL/GenBank/DDBJ whole genome shotgun (WGS) entry which is preliminary data.</text>
</comment>
<feature type="transmembrane region" description="Helical" evidence="5">
    <location>
        <begin position="6"/>
        <end position="25"/>
    </location>
</feature>
<keyword evidence="3" id="KW-1003">Cell membrane</keyword>
<evidence type="ECO:0000313" key="6">
    <source>
        <dbReference type="EMBL" id="GAA0493746.1"/>
    </source>
</evidence>
<feature type="transmembrane region" description="Helical" evidence="5">
    <location>
        <begin position="32"/>
        <end position="49"/>
    </location>
</feature>
<organism evidence="6 7">
    <name type="scientific">Salinibacillus aidingensis</name>
    <dbReference type="NCBI Taxonomy" id="237684"/>
    <lineage>
        <taxon>Bacteria</taxon>
        <taxon>Bacillati</taxon>
        <taxon>Bacillota</taxon>
        <taxon>Bacilli</taxon>
        <taxon>Bacillales</taxon>
        <taxon>Bacillaceae</taxon>
        <taxon>Salinibacillus</taxon>
    </lineage>
</organism>
<evidence type="ECO:0000313" key="7">
    <source>
        <dbReference type="Proteomes" id="UP001500880"/>
    </source>
</evidence>
<feature type="transmembrane region" description="Helical" evidence="5">
    <location>
        <begin position="219"/>
        <end position="239"/>
    </location>
</feature>
<reference evidence="7" key="1">
    <citation type="journal article" date="2019" name="Int. J. Syst. Evol. Microbiol.">
        <title>The Global Catalogue of Microorganisms (GCM) 10K type strain sequencing project: providing services to taxonomists for standard genome sequencing and annotation.</title>
        <authorList>
            <consortium name="The Broad Institute Genomics Platform"/>
            <consortium name="The Broad Institute Genome Sequencing Center for Infectious Disease"/>
            <person name="Wu L."/>
            <person name="Ma J."/>
        </authorList>
    </citation>
    <scope>NUCLEOTIDE SEQUENCE [LARGE SCALE GENOMIC DNA]</scope>
    <source>
        <strain evidence="7">JCM 12389</strain>
    </source>
</reference>
<evidence type="ECO:0000256" key="3">
    <source>
        <dbReference type="ARBA" id="ARBA00022475"/>
    </source>
</evidence>
<evidence type="ECO:0000256" key="5">
    <source>
        <dbReference type="SAM" id="Phobius"/>
    </source>
</evidence>
<keyword evidence="7" id="KW-1185">Reference proteome</keyword>
<evidence type="ECO:0000256" key="1">
    <source>
        <dbReference type="ARBA" id="ARBA00004651"/>
    </source>
</evidence>
<keyword evidence="5" id="KW-0472">Membrane</keyword>
<gene>
    <name evidence="6" type="ORF">GCM10008986_20270</name>
</gene>
<evidence type="ECO:0000256" key="2">
    <source>
        <dbReference type="ARBA" id="ARBA00006939"/>
    </source>
</evidence>
<dbReference type="RefSeq" id="WP_343840493.1">
    <property type="nucleotide sequence ID" value="NZ_BAAADO010000004.1"/>
</dbReference>
<feature type="transmembrane region" description="Helical" evidence="5">
    <location>
        <begin position="190"/>
        <end position="207"/>
    </location>
</feature>
<feature type="transmembrane region" description="Helical" evidence="5">
    <location>
        <begin position="162"/>
        <end position="184"/>
    </location>
</feature>
<feature type="transmembrane region" description="Helical" evidence="5">
    <location>
        <begin position="61"/>
        <end position="82"/>
    </location>
</feature>
<sequence>MLQALLWGGLAGSALFIGGIIGLYFNIKKTMIAYVMAFGSGVLIGASSFEMLYPSAEDEGLVPTTIGFISGALFFTIINLFLDKKGANERKRSRQNPEGHSGLAIFIGTLIDSLPEAVVIGISMIDTKVSMVLVSAIFISNLPEGLSSTIGLKESQYSKAKILILWTTVFIITGLCSLGGYVLLDDVSGHVIAIINTFAAGGIVAMVSSTMMPEAYEDGGAIVGMITSVGLIISLVLSVL</sequence>
<accession>A0ABP3L7B5</accession>
<proteinExistence type="inferred from homology"/>
<evidence type="ECO:0000256" key="4">
    <source>
        <dbReference type="ARBA" id="ARBA00022833"/>
    </source>
</evidence>
<feature type="transmembrane region" description="Helical" evidence="5">
    <location>
        <begin position="103"/>
        <end position="125"/>
    </location>
</feature>
<name>A0ABP3L7B5_9BACI</name>